<name>A0A1H5WUN2_9FLAO</name>
<dbReference type="RefSeq" id="WP_103913304.1">
    <property type="nucleotide sequence ID" value="NZ_FNUS01000002.1"/>
</dbReference>
<feature type="binding site" evidence="1">
    <location>
        <position position="99"/>
    </location>
    <ligand>
        <name>a divalent metal cation</name>
        <dbReference type="ChEBI" id="CHEBI:60240"/>
        <label>2</label>
    </ligand>
</feature>
<dbReference type="Proteomes" id="UP000236738">
    <property type="component" value="Unassembled WGS sequence"/>
</dbReference>
<keyword evidence="3" id="KW-1185">Reference proteome</keyword>
<feature type="binding site" evidence="1">
    <location>
        <position position="64"/>
    </location>
    <ligand>
        <name>a divalent metal cation</name>
        <dbReference type="ChEBI" id="CHEBI:60240"/>
        <label>1</label>
    </ligand>
</feature>
<sequence length="208" mass="23875">MRFFNFHKHQSSDFGIYNLSLGEEIPDFMFSAGIHPKDILEDFKAQFSWLMTVATHKNCVAIGECGLDALISFSDELQKKVFQQQISLANDLQKPIIIHCVRKFQELPNFKKNASVPMVIHGFNKRETIGNKLLAEGFYLSFGKSLLQNVDLQEFFKKVPINKLFLETDASEIEINEIYQKASELKNISSEKLNLQIEENLEEIGILI</sequence>
<dbReference type="PIRSF" id="PIRSF005902">
    <property type="entry name" value="DNase_TatD"/>
    <property type="match status" value="1"/>
</dbReference>
<proteinExistence type="predicted"/>
<feature type="binding site" evidence="1">
    <location>
        <position position="121"/>
    </location>
    <ligand>
        <name>a divalent metal cation</name>
        <dbReference type="ChEBI" id="CHEBI:60240"/>
        <label>2</label>
    </ligand>
</feature>
<keyword evidence="1" id="KW-0479">Metal-binding</keyword>
<dbReference type="EMBL" id="FNUS01000002">
    <property type="protein sequence ID" value="SEG02647.1"/>
    <property type="molecule type" value="Genomic_DNA"/>
</dbReference>
<dbReference type="InterPro" id="IPR032466">
    <property type="entry name" value="Metal_Hydrolase"/>
</dbReference>
<gene>
    <name evidence="2" type="ORF">SAMN05421847_1326</name>
</gene>
<accession>A0A1H5WUN2</accession>
<dbReference type="GO" id="GO:0046872">
    <property type="term" value="F:metal ion binding"/>
    <property type="evidence" value="ECO:0007669"/>
    <property type="project" value="UniProtKB-KW"/>
</dbReference>
<dbReference type="PANTHER" id="PTHR46124:SF2">
    <property type="entry name" value="D-AMINOACYL-TRNA DEACYLASE"/>
    <property type="match status" value="1"/>
</dbReference>
<feature type="binding site" evidence="1">
    <location>
        <position position="169"/>
    </location>
    <ligand>
        <name>a divalent metal cation</name>
        <dbReference type="ChEBI" id="CHEBI:60240"/>
        <label>1</label>
    </ligand>
</feature>
<dbReference type="GO" id="GO:0016788">
    <property type="term" value="F:hydrolase activity, acting on ester bonds"/>
    <property type="evidence" value="ECO:0007669"/>
    <property type="project" value="InterPro"/>
</dbReference>
<dbReference type="InterPro" id="IPR001130">
    <property type="entry name" value="TatD-like"/>
</dbReference>
<dbReference type="AlphaFoldDB" id="A0A1H5WUN2"/>
<evidence type="ECO:0000313" key="3">
    <source>
        <dbReference type="Proteomes" id="UP000236738"/>
    </source>
</evidence>
<organism evidence="2 3">
    <name type="scientific">Halpernia humi</name>
    <dbReference type="NCBI Taxonomy" id="493375"/>
    <lineage>
        <taxon>Bacteria</taxon>
        <taxon>Pseudomonadati</taxon>
        <taxon>Bacteroidota</taxon>
        <taxon>Flavobacteriia</taxon>
        <taxon>Flavobacteriales</taxon>
        <taxon>Weeksellaceae</taxon>
        <taxon>Chryseobacterium group</taxon>
        <taxon>Halpernia</taxon>
    </lineage>
</organism>
<dbReference type="SUPFAM" id="SSF51556">
    <property type="entry name" value="Metallo-dependent hydrolases"/>
    <property type="match status" value="1"/>
</dbReference>
<dbReference type="OrthoDB" id="664222at2"/>
<evidence type="ECO:0000313" key="2">
    <source>
        <dbReference type="EMBL" id="SEG02647.1"/>
    </source>
</evidence>
<dbReference type="Gene3D" id="3.20.20.140">
    <property type="entry name" value="Metal-dependent hydrolases"/>
    <property type="match status" value="1"/>
</dbReference>
<reference evidence="3" key="1">
    <citation type="submission" date="2016-10" db="EMBL/GenBank/DDBJ databases">
        <authorList>
            <person name="Varghese N."/>
            <person name="Submissions S."/>
        </authorList>
    </citation>
    <scope>NUCLEOTIDE SEQUENCE [LARGE SCALE GENOMIC DNA]</scope>
    <source>
        <strain evidence="3">DSM 21580</strain>
    </source>
</reference>
<dbReference type="PANTHER" id="PTHR46124">
    <property type="entry name" value="D-AMINOACYL-TRNA DEACYLASE"/>
    <property type="match status" value="1"/>
</dbReference>
<protein>
    <submittedName>
        <fullName evidence="2">TatD DNase family protein</fullName>
    </submittedName>
</protein>
<evidence type="ECO:0000256" key="1">
    <source>
        <dbReference type="PIRSR" id="PIRSR005902-1"/>
    </source>
</evidence>
<dbReference type="Pfam" id="PF01026">
    <property type="entry name" value="TatD_DNase"/>
    <property type="match status" value="1"/>
</dbReference>